<name>A0A7Y9GGK8_9ACTN</name>
<dbReference type="InterPro" id="IPR036390">
    <property type="entry name" value="WH_DNA-bd_sf"/>
</dbReference>
<dbReference type="InterPro" id="IPR012318">
    <property type="entry name" value="HTH_CRP"/>
</dbReference>
<dbReference type="Proteomes" id="UP000591272">
    <property type="component" value="Unassembled WGS sequence"/>
</dbReference>
<feature type="domain" description="HTH crp-type" evidence="5">
    <location>
        <begin position="90"/>
        <end position="157"/>
    </location>
</feature>
<dbReference type="InterPro" id="IPR036388">
    <property type="entry name" value="WH-like_DNA-bd_sf"/>
</dbReference>
<reference evidence="6 7" key="1">
    <citation type="submission" date="2020-07" db="EMBL/GenBank/DDBJ databases">
        <title>Sequencing the genomes of 1000 actinobacteria strains.</title>
        <authorList>
            <person name="Klenk H.-P."/>
        </authorList>
    </citation>
    <scope>NUCLEOTIDE SEQUENCE [LARGE SCALE GENOMIC DNA]</scope>
    <source>
        <strain evidence="6 7">DSM 43461</strain>
    </source>
</reference>
<dbReference type="AlphaFoldDB" id="A0A7Y9GGK8"/>
<dbReference type="GO" id="GO:0003677">
    <property type="term" value="F:DNA binding"/>
    <property type="evidence" value="ECO:0007669"/>
    <property type="project" value="UniProtKB-KW"/>
</dbReference>
<dbReference type="GO" id="GO:0005829">
    <property type="term" value="C:cytosol"/>
    <property type="evidence" value="ECO:0007669"/>
    <property type="project" value="TreeGrafter"/>
</dbReference>
<keyword evidence="3" id="KW-0804">Transcription</keyword>
<dbReference type="InterPro" id="IPR018490">
    <property type="entry name" value="cNMP-bd_dom_sf"/>
</dbReference>
<keyword evidence="1" id="KW-0805">Transcription regulation</keyword>
<evidence type="ECO:0000259" key="5">
    <source>
        <dbReference type="PROSITE" id="PS51063"/>
    </source>
</evidence>
<dbReference type="PANTHER" id="PTHR24567:SF74">
    <property type="entry name" value="HTH-TYPE TRANSCRIPTIONAL REGULATOR ARCR"/>
    <property type="match status" value="1"/>
</dbReference>
<comment type="caution">
    <text evidence="6">The sequence shown here is derived from an EMBL/GenBank/DDBJ whole genome shotgun (WGS) entry which is preliminary data.</text>
</comment>
<dbReference type="PROSITE" id="PS50042">
    <property type="entry name" value="CNMP_BINDING_3"/>
    <property type="match status" value="1"/>
</dbReference>
<protein>
    <submittedName>
        <fullName evidence="6">CRP-like cAMP-binding protein</fullName>
    </submittedName>
</protein>
<dbReference type="InterPro" id="IPR000595">
    <property type="entry name" value="cNMP-bd_dom"/>
</dbReference>
<evidence type="ECO:0000313" key="6">
    <source>
        <dbReference type="EMBL" id="NYE14915.1"/>
    </source>
</evidence>
<dbReference type="SUPFAM" id="SSF51206">
    <property type="entry name" value="cAMP-binding domain-like"/>
    <property type="match status" value="1"/>
</dbReference>
<evidence type="ECO:0000313" key="7">
    <source>
        <dbReference type="Proteomes" id="UP000591272"/>
    </source>
</evidence>
<dbReference type="Gene3D" id="1.10.10.10">
    <property type="entry name" value="Winged helix-like DNA-binding domain superfamily/Winged helix DNA-binding domain"/>
    <property type="match status" value="1"/>
</dbReference>
<evidence type="ECO:0000259" key="4">
    <source>
        <dbReference type="PROSITE" id="PS50042"/>
    </source>
</evidence>
<gene>
    <name evidence="6" type="ORF">BJ999_005211</name>
</gene>
<dbReference type="PROSITE" id="PS51063">
    <property type="entry name" value="HTH_CRP_2"/>
    <property type="match status" value="1"/>
</dbReference>
<evidence type="ECO:0000256" key="3">
    <source>
        <dbReference type="ARBA" id="ARBA00023163"/>
    </source>
</evidence>
<feature type="domain" description="Cyclic nucleotide-binding" evidence="4">
    <location>
        <begin position="1"/>
        <end position="77"/>
    </location>
</feature>
<sequence length="169" mass="18510">MHARVVHRTGEGEVWLAHRGPGDIVGEMSLVDGGPHSATVVTVDAGNVLAISHEAFDRVVRRYDGLNRVLLRVAVQRLRDADLQRGIGEEAPLTRLARLLDQDRRSDAAEPSLPRLQREIADLLGMSRASLVRALHSLRRDGIIKTGRGRITVLDPAALGLLASKSDRR</sequence>
<dbReference type="Gene3D" id="2.60.120.10">
    <property type="entry name" value="Jelly Rolls"/>
    <property type="match status" value="1"/>
</dbReference>
<evidence type="ECO:0000256" key="1">
    <source>
        <dbReference type="ARBA" id="ARBA00023015"/>
    </source>
</evidence>
<proteinExistence type="predicted"/>
<dbReference type="SUPFAM" id="SSF46785">
    <property type="entry name" value="Winged helix' DNA-binding domain"/>
    <property type="match status" value="1"/>
</dbReference>
<keyword evidence="7" id="KW-1185">Reference proteome</keyword>
<dbReference type="CDD" id="cd00038">
    <property type="entry name" value="CAP_ED"/>
    <property type="match status" value="1"/>
</dbReference>
<dbReference type="EMBL" id="JACCBT010000001">
    <property type="protein sequence ID" value="NYE14915.1"/>
    <property type="molecule type" value="Genomic_DNA"/>
</dbReference>
<evidence type="ECO:0000256" key="2">
    <source>
        <dbReference type="ARBA" id="ARBA00023125"/>
    </source>
</evidence>
<dbReference type="Pfam" id="PF00027">
    <property type="entry name" value="cNMP_binding"/>
    <property type="match status" value="1"/>
</dbReference>
<accession>A0A7Y9GGK8</accession>
<keyword evidence="2" id="KW-0238">DNA-binding</keyword>
<dbReference type="SMART" id="SM00419">
    <property type="entry name" value="HTH_CRP"/>
    <property type="match status" value="1"/>
</dbReference>
<dbReference type="InterPro" id="IPR014710">
    <property type="entry name" value="RmlC-like_jellyroll"/>
</dbReference>
<dbReference type="GO" id="GO:0003700">
    <property type="term" value="F:DNA-binding transcription factor activity"/>
    <property type="evidence" value="ECO:0007669"/>
    <property type="project" value="TreeGrafter"/>
</dbReference>
<dbReference type="PANTHER" id="PTHR24567">
    <property type="entry name" value="CRP FAMILY TRANSCRIPTIONAL REGULATORY PROTEIN"/>
    <property type="match status" value="1"/>
</dbReference>
<dbReference type="InterPro" id="IPR050397">
    <property type="entry name" value="Env_Response_Regulators"/>
</dbReference>
<dbReference type="Pfam" id="PF13545">
    <property type="entry name" value="HTH_Crp_2"/>
    <property type="match status" value="1"/>
</dbReference>
<organism evidence="6 7">
    <name type="scientific">Actinomadura citrea</name>
    <dbReference type="NCBI Taxonomy" id="46158"/>
    <lineage>
        <taxon>Bacteria</taxon>
        <taxon>Bacillati</taxon>
        <taxon>Actinomycetota</taxon>
        <taxon>Actinomycetes</taxon>
        <taxon>Streptosporangiales</taxon>
        <taxon>Thermomonosporaceae</taxon>
        <taxon>Actinomadura</taxon>
    </lineage>
</organism>